<dbReference type="PANTHER" id="PTHR43221">
    <property type="entry name" value="PROTEASE HTPX"/>
    <property type="match status" value="1"/>
</dbReference>
<evidence type="ECO:0000256" key="4">
    <source>
        <dbReference type="ARBA" id="ARBA00022670"/>
    </source>
</evidence>
<dbReference type="InterPro" id="IPR001915">
    <property type="entry name" value="Peptidase_M48"/>
</dbReference>
<evidence type="ECO:0000256" key="6">
    <source>
        <dbReference type="ARBA" id="ARBA00022723"/>
    </source>
</evidence>
<evidence type="ECO:0000259" key="13">
    <source>
        <dbReference type="Pfam" id="PF01435"/>
    </source>
</evidence>
<protein>
    <recommendedName>
        <fullName evidence="13">Peptidase M48 domain-containing protein</fullName>
    </recommendedName>
</protein>
<comment type="subcellular location">
    <subcellularLocation>
        <location evidence="2">Cell membrane</location>
        <topology evidence="2">Multi-pass membrane protein</topology>
    </subcellularLocation>
</comment>
<evidence type="ECO:0000256" key="8">
    <source>
        <dbReference type="ARBA" id="ARBA00022833"/>
    </source>
</evidence>
<evidence type="ECO:0000256" key="2">
    <source>
        <dbReference type="ARBA" id="ARBA00004651"/>
    </source>
</evidence>
<dbReference type="EMBL" id="UINC01015007">
    <property type="protein sequence ID" value="SVA63539.1"/>
    <property type="molecule type" value="Genomic_DNA"/>
</dbReference>
<dbReference type="GO" id="GO:0046872">
    <property type="term" value="F:metal ion binding"/>
    <property type="evidence" value="ECO:0007669"/>
    <property type="project" value="UniProtKB-KW"/>
</dbReference>
<feature type="transmembrane region" description="Helical" evidence="12">
    <location>
        <begin position="130"/>
        <end position="151"/>
    </location>
</feature>
<feature type="transmembrane region" description="Helical" evidence="12">
    <location>
        <begin position="318"/>
        <end position="343"/>
    </location>
</feature>
<dbReference type="GO" id="GO:0006508">
    <property type="term" value="P:proteolysis"/>
    <property type="evidence" value="ECO:0007669"/>
    <property type="project" value="UniProtKB-KW"/>
</dbReference>
<proteinExistence type="predicted"/>
<comment type="cofactor">
    <cofactor evidence="1">
        <name>Zn(2+)</name>
        <dbReference type="ChEBI" id="CHEBI:29105"/>
    </cofactor>
</comment>
<evidence type="ECO:0000256" key="7">
    <source>
        <dbReference type="ARBA" id="ARBA00022801"/>
    </source>
</evidence>
<evidence type="ECO:0000256" key="1">
    <source>
        <dbReference type="ARBA" id="ARBA00001947"/>
    </source>
</evidence>
<accession>A0A381XFP7</accession>
<dbReference type="Gene3D" id="3.30.2010.10">
    <property type="entry name" value="Metalloproteases ('zincins'), catalytic domain"/>
    <property type="match status" value="1"/>
</dbReference>
<keyword evidence="10" id="KW-0482">Metalloprotease</keyword>
<dbReference type="PANTHER" id="PTHR43221:SF1">
    <property type="entry name" value="PROTEASE HTPX"/>
    <property type="match status" value="1"/>
</dbReference>
<dbReference type="InterPro" id="IPR050083">
    <property type="entry name" value="HtpX_protease"/>
</dbReference>
<evidence type="ECO:0000256" key="9">
    <source>
        <dbReference type="ARBA" id="ARBA00022989"/>
    </source>
</evidence>
<feature type="non-terminal residue" evidence="14">
    <location>
        <position position="489"/>
    </location>
</feature>
<feature type="transmembrane region" description="Helical" evidence="12">
    <location>
        <begin position="163"/>
        <end position="187"/>
    </location>
</feature>
<keyword evidence="6" id="KW-0479">Metal-binding</keyword>
<evidence type="ECO:0000256" key="12">
    <source>
        <dbReference type="SAM" id="Phobius"/>
    </source>
</evidence>
<keyword evidence="5 12" id="KW-0812">Transmembrane</keyword>
<dbReference type="AlphaFoldDB" id="A0A381XFP7"/>
<keyword evidence="11 12" id="KW-0472">Membrane</keyword>
<organism evidence="14">
    <name type="scientific">marine metagenome</name>
    <dbReference type="NCBI Taxonomy" id="408172"/>
    <lineage>
        <taxon>unclassified sequences</taxon>
        <taxon>metagenomes</taxon>
        <taxon>ecological metagenomes</taxon>
    </lineage>
</organism>
<keyword evidence="9 12" id="KW-1133">Transmembrane helix</keyword>
<dbReference type="Pfam" id="PF01435">
    <property type="entry name" value="Peptidase_M48"/>
    <property type="match status" value="1"/>
</dbReference>
<evidence type="ECO:0000256" key="11">
    <source>
        <dbReference type="ARBA" id="ARBA00023136"/>
    </source>
</evidence>
<reference evidence="14" key="1">
    <citation type="submission" date="2018-05" db="EMBL/GenBank/DDBJ databases">
        <authorList>
            <person name="Lanie J.A."/>
            <person name="Ng W.-L."/>
            <person name="Kazmierczak K.M."/>
            <person name="Andrzejewski T.M."/>
            <person name="Davidsen T.M."/>
            <person name="Wayne K.J."/>
            <person name="Tettelin H."/>
            <person name="Glass J.I."/>
            <person name="Rusch D."/>
            <person name="Podicherti R."/>
            <person name="Tsui H.-C.T."/>
            <person name="Winkler M.E."/>
        </authorList>
    </citation>
    <scope>NUCLEOTIDE SEQUENCE</scope>
</reference>
<evidence type="ECO:0000256" key="5">
    <source>
        <dbReference type="ARBA" id="ARBA00022692"/>
    </source>
</evidence>
<feature type="transmembrane region" description="Helical" evidence="12">
    <location>
        <begin position="281"/>
        <end position="298"/>
    </location>
</feature>
<evidence type="ECO:0000256" key="3">
    <source>
        <dbReference type="ARBA" id="ARBA00022475"/>
    </source>
</evidence>
<gene>
    <name evidence="14" type="ORF">METZ01_LOCUS116393</name>
</gene>
<dbReference type="GO" id="GO:0005886">
    <property type="term" value="C:plasma membrane"/>
    <property type="evidence" value="ECO:0007669"/>
    <property type="project" value="UniProtKB-SubCell"/>
</dbReference>
<dbReference type="GO" id="GO:0004222">
    <property type="term" value="F:metalloendopeptidase activity"/>
    <property type="evidence" value="ECO:0007669"/>
    <property type="project" value="InterPro"/>
</dbReference>
<sequence length="489" mass="54178">MDTRLTTTGVELDTCKRCDSVWMDKGEIFLHVNPKDMQLFNKPLKTAQKQKNVSNYQSPKSGQNMVAVFKQGSADVEGMFMDPTNSGLWLPKKTMDMMREGTSFDLEWADSSLPATRYVKRLPNLGFSSALTFGGLYGLVALAMITISLAFEAFSEGGGEEGAFVGGGLLVIAALITIFGFLIGPFIMDLQLRWLFTIEWMELQNLPPSLANYLRDTCSRQDIKIPHMGVINDMAPNAFTYGHTPNNARIVITKGLFELLEDDELNGVVGHEIGHAVHWDILLMSFAQMVPIFFYYMYRACIEAAKTAGKAGKDGAKAAPPFIVVAIGAYLVYLISQYIVLYFSRIREYYADRFGAESVGSAAALSGALVKIAYGLAGRRDADSRSDEKTSSTMNSIGALGISNFESGQALAVTTGLRPQDGETSYDVNKASLRGAMKWELWNPWASFYEIQSTHPLTAKRLLHLSRQSEEFGEKPYITFNLVKPESYW</sequence>
<evidence type="ECO:0000313" key="14">
    <source>
        <dbReference type="EMBL" id="SVA63539.1"/>
    </source>
</evidence>
<evidence type="ECO:0000256" key="10">
    <source>
        <dbReference type="ARBA" id="ARBA00023049"/>
    </source>
</evidence>
<keyword evidence="3" id="KW-1003">Cell membrane</keyword>
<name>A0A381XFP7_9ZZZZ</name>
<keyword evidence="8" id="KW-0862">Zinc</keyword>
<keyword evidence="7" id="KW-0378">Hydrolase</keyword>
<keyword evidence="4" id="KW-0645">Protease</keyword>
<feature type="domain" description="Peptidase M48" evidence="13">
    <location>
        <begin position="227"/>
        <end position="467"/>
    </location>
</feature>